<dbReference type="EMBL" id="BK015472">
    <property type="protein sequence ID" value="DAE08610.1"/>
    <property type="molecule type" value="Genomic_DNA"/>
</dbReference>
<evidence type="ECO:0000256" key="1">
    <source>
        <dbReference type="SAM" id="MobiDB-lite"/>
    </source>
</evidence>
<organism evidence="2">
    <name type="scientific">Myoviridae sp. ctwwN25</name>
    <dbReference type="NCBI Taxonomy" id="2825209"/>
    <lineage>
        <taxon>Viruses</taxon>
        <taxon>Duplodnaviria</taxon>
        <taxon>Heunggongvirae</taxon>
        <taxon>Uroviricota</taxon>
        <taxon>Caudoviricetes</taxon>
    </lineage>
</organism>
<feature type="compositionally biased region" description="Basic and acidic residues" evidence="1">
    <location>
        <begin position="245"/>
        <end position="260"/>
    </location>
</feature>
<protein>
    <submittedName>
        <fullName evidence="2">Uncharacterized protein</fullName>
    </submittedName>
</protein>
<proteinExistence type="predicted"/>
<feature type="compositionally biased region" description="Basic and acidic residues" evidence="1">
    <location>
        <begin position="210"/>
        <end position="236"/>
    </location>
</feature>
<evidence type="ECO:0000313" key="2">
    <source>
        <dbReference type="EMBL" id="DAE08610.1"/>
    </source>
</evidence>
<reference evidence="2" key="1">
    <citation type="journal article" date="2021" name="Proc. Natl. Acad. Sci. U.S.A.">
        <title>A Catalog of Tens of Thousands of Viruses from Human Metagenomes Reveals Hidden Associations with Chronic Diseases.</title>
        <authorList>
            <person name="Tisza M.J."/>
            <person name="Buck C.B."/>
        </authorList>
    </citation>
    <scope>NUCLEOTIDE SEQUENCE</scope>
    <source>
        <strain evidence="2">CtwwN25</strain>
    </source>
</reference>
<name>A0A8S5PP26_9CAUD</name>
<feature type="region of interest" description="Disordered" evidence="1">
    <location>
        <begin position="210"/>
        <end position="260"/>
    </location>
</feature>
<accession>A0A8S5PP26</accession>
<sequence>MKIFQIVNGFCHWCTPFTSMEETKGFPPDCIFVEAPDYVNEQWGYDETKEGDERFIHPEPPEGWAFDDETGTFYPLDAVPQMLADAQNAKQNENKAAFAKFLSEHPITWVDGKTYGVSMEDQEEISLNLSKYQLQVEAAKTDPSVVPVLQWHAVHEACTDWTIENMTALTLAINNFVYPWFQLMNQYKAQIFNETDRKVVEKITFDYRTDEEKAADEAEAQKAAEDMKKFEEEQKANENTSSTEETSKTETTESAEETKK</sequence>